<gene>
    <name evidence="1" type="ORF">I4F81_012212</name>
</gene>
<comment type="caution">
    <text evidence="1">The sequence shown here is derived from an EMBL/GenBank/DDBJ whole genome shotgun (WGS) entry which is preliminary data.</text>
</comment>
<dbReference type="EMBL" id="CM020620">
    <property type="protein sequence ID" value="KAK1869746.1"/>
    <property type="molecule type" value="Genomic_DNA"/>
</dbReference>
<protein>
    <submittedName>
        <fullName evidence="1">Uncharacterized protein</fullName>
    </submittedName>
</protein>
<name>A0ACC3CHK3_PYRYE</name>
<organism evidence="1 2">
    <name type="scientific">Pyropia yezoensis</name>
    <name type="common">Susabi-nori</name>
    <name type="synonym">Porphyra yezoensis</name>
    <dbReference type="NCBI Taxonomy" id="2788"/>
    <lineage>
        <taxon>Eukaryota</taxon>
        <taxon>Rhodophyta</taxon>
        <taxon>Bangiophyceae</taxon>
        <taxon>Bangiales</taxon>
        <taxon>Bangiaceae</taxon>
        <taxon>Pyropia</taxon>
    </lineage>
</organism>
<evidence type="ECO:0000313" key="1">
    <source>
        <dbReference type="EMBL" id="KAK1869746.1"/>
    </source>
</evidence>
<accession>A0ACC3CHK3</accession>
<reference evidence="1" key="1">
    <citation type="submission" date="2019-11" db="EMBL/GenBank/DDBJ databases">
        <title>Nori genome reveals adaptations in red seaweeds to the harsh intertidal environment.</title>
        <authorList>
            <person name="Wang D."/>
            <person name="Mao Y."/>
        </authorList>
    </citation>
    <scope>NUCLEOTIDE SEQUENCE</scope>
    <source>
        <tissue evidence="1">Gametophyte</tissue>
    </source>
</reference>
<keyword evidence="2" id="KW-1185">Reference proteome</keyword>
<evidence type="ECO:0000313" key="2">
    <source>
        <dbReference type="Proteomes" id="UP000798662"/>
    </source>
</evidence>
<sequence>MKDRVVLPPRPVAAAVLLCSTAAAAAAAHHLRGWHPALAAVVAAVTVGPLVAATWPRFATDTLGLHGTVLPGVPGGGDGWLLGRSRQLAAAMGAKRTCFLLSEWRAAAGTPNYQVWLAGVRRVVLSHPADVAHVLGRVCPPRDASWMRAFGLPISSKVLILTTGGEHAAARRLLAAPLADDAVLRAVAAGVAADVNAEGAGGGGGAALGRALAAAADAGAPADVAAATQAMTLRVVHRVMVSAPATDGVDFGPAIAGLVPLLVPLTLVPLPAVFARRRLGRVRAIGDLYRRCLAHHEAARRAAYAAGAWPRVPPRDVLDVLLADADRGGLYADRDRLAADWMVLMMTGVDSTARSIEWGVYLLCTHPDVQARVLTEVSAALASPPASDGAPPPTDGDPPPPPIPLPTLTALPYLHAVWRETLRLYPPAASGGSRRLATDVVLPSSGAVLPAGTAVKMPHHVAMHSPHNFPRPDAFEPRRWLGGAPAGRHAGGAASCPSPAPAAAGGGRGVEGGGGQAAWRPFGLGPLSCIGRRLAEVQWKAAVAAVVAKYELRLDADAPAVEPLDALSLKPSHMRVRLRRRGGKGTGA</sequence>
<dbReference type="Proteomes" id="UP000798662">
    <property type="component" value="Chromosome 3"/>
</dbReference>
<proteinExistence type="predicted"/>